<dbReference type="EMBL" id="PVTI01000006">
    <property type="protein sequence ID" value="PRY61253.1"/>
    <property type="molecule type" value="Genomic_DNA"/>
</dbReference>
<organism evidence="1 2">
    <name type="scientific">Knoellia remsis</name>
    <dbReference type="NCBI Taxonomy" id="407159"/>
    <lineage>
        <taxon>Bacteria</taxon>
        <taxon>Bacillati</taxon>
        <taxon>Actinomycetota</taxon>
        <taxon>Actinomycetes</taxon>
        <taxon>Micrococcales</taxon>
        <taxon>Intrasporangiaceae</taxon>
        <taxon>Knoellia</taxon>
    </lineage>
</organism>
<gene>
    <name evidence="1" type="ORF">BCF74_1061</name>
</gene>
<protein>
    <submittedName>
        <fullName evidence="1">Uncharacterized protein</fullName>
    </submittedName>
</protein>
<evidence type="ECO:0000313" key="1">
    <source>
        <dbReference type="EMBL" id="PRY61253.1"/>
    </source>
</evidence>
<dbReference type="Proteomes" id="UP000237822">
    <property type="component" value="Unassembled WGS sequence"/>
</dbReference>
<feature type="non-terminal residue" evidence="1">
    <location>
        <position position="1"/>
    </location>
</feature>
<sequence>LHEELTALADHLDLREVELTPLPA</sequence>
<dbReference type="AlphaFoldDB" id="A0A2T0UTL9"/>
<comment type="caution">
    <text evidence="1">The sequence shown here is derived from an EMBL/GenBank/DDBJ whole genome shotgun (WGS) entry which is preliminary data.</text>
</comment>
<proteinExistence type="predicted"/>
<keyword evidence="2" id="KW-1185">Reference proteome</keyword>
<name>A0A2T0UTL9_9MICO</name>
<reference evidence="1 2" key="1">
    <citation type="submission" date="2018-03" db="EMBL/GenBank/DDBJ databases">
        <title>Genomic Encyclopedia of Archaeal and Bacterial Type Strains, Phase II (KMG-II): from individual species to whole genera.</title>
        <authorList>
            <person name="Goeker M."/>
        </authorList>
    </citation>
    <scope>NUCLEOTIDE SEQUENCE [LARGE SCALE GENOMIC DNA]</scope>
    <source>
        <strain evidence="1 2">ATCC BAA-1496</strain>
    </source>
</reference>
<accession>A0A2T0UTL9</accession>
<evidence type="ECO:0000313" key="2">
    <source>
        <dbReference type="Proteomes" id="UP000237822"/>
    </source>
</evidence>